<dbReference type="Pfam" id="PF13561">
    <property type="entry name" value="adh_short_C2"/>
    <property type="match status" value="1"/>
</dbReference>
<comment type="caution">
    <text evidence="4">The sequence shown here is derived from an EMBL/GenBank/DDBJ whole genome shotgun (WGS) entry which is preliminary data.</text>
</comment>
<dbReference type="PRINTS" id="PR00081">
    <property type="entry name" value="GDHRDH"/>
</dbReference>
<dbReference type="PRINTS" id="PR00080">
    <property type="entry name" value="SDRFAMILY"/>
</dbReference>
<protein>
    <submittedName>
        <fullName evidence="4">SDR family oxidoreductase</fullName>
    </submittedName>
</protein>
<name>A0ABW5Q2G7_9BACI</name>
<dbReference type="SUPFAM" id="SSF51735">
    <property type="entry name" value="NAD(P)-binding Rossmann-fold domains"/>
    <property type="match status" value="1"/>
</dbReference>
<proteinExistence type="inferred from homology"/>
<reference evidence="5" key="1">
    <citation type="journal article" date="2019" name="Int. J. Syst. Evol. Microbiol.">
        <title>The Global Catalogue of Microorganisms (GCM) 10K type strain sequencing project: providing services to taxonomists for standard genome sequencing and annotation.</title>
        <authorList>
            <consortium name="The Broad Institute Genomics Platform"/>
            <consortium name="The Broad Institute Genome Sequencing Center for Infectious Disease"/>
            <person name="Wu L."/>
            <person name="Ma J."/>
        </authorList>
    </citation>
    <scope>NUCLEOTIDE SEQUENCE [LARGE SCALE GENOMIC DNA]</scope>
    <source>
        <strain evidence="5">TISTR 1858</strain>
    </source>
</reference>
<dbReference type="PANTHER" id="PTHR48107">
    <property type="entry name" value="NADPH-DEPENDENT ALDEHYDE REDUCTASE-LIKE PROTEIN, CHLOROPLASTIC-RELATED"/>
    <property type="match status" value="1"/>
</dbReference>
<keyword evidence="5" id="KW-1185">Reference proteome</keyword>
<feature type="region of interest" description="Disordered" evidence="3">
    <location>
        <begin position="15"/>
        <end position="34"/>
    </location>
</feature>
<dbReference type="Gene3D" id="3.40.50.720">
    <property type="entry name" value="NAD(P)-binding Rossmann-like Domain"/>
    <property type="match status" value="1"/>
</dbReference>
<keyword evidence="2" id="KW-0560">Oxidoreductase</keyword>
<sequence length="302" mass="33099">MSYYDQRQHHGINFEELPDQFPPQHQPQQPGIESLMTPRPIIENPGYKGSCKLEDKVAIITGGDSGIGAATAIAFAKEGADVVIPYYYTYENGDAYRTKQRIEELGRQCILIVGDLRDQEHCKHVVEETLRCFGKINILVNNHGVQFPQPSLEEVSEAQIKATFETNIYAFLYLTKAALPYLESGSTIVNTTSITAYEGQEKLIDYSATKGAIVSFTRSLSQNVVGKGIRVNAVAPGPIWTPLIPASFSAEYVATQFGKDVPMKRAGQPFELAPAYVYLASEDSSYVTGQVIHVNGGAPVSS</sequence>
<dbReference type="Proteomes" id="UP001597451">
    <property type="component" value="Unassembled WGS sequence"/>
</dbReference>
<accession>A0ABW5Q2G7</accession>
<evidence type="ECO:0000313" key="4">
    <source>
        <dbReference type="EMBL" id="MFD2629566.1"/>
    </source>
</evidence>
<dbReference type="InterPro" id="IPR036291">
    <property type="entry name" value="NAD(P)-bd_dom_sf"/>
</dbReference>
<comment type="similarity">
    <text evidence="1">Belongs to the short-chain dehydrogenases/reductases (SDR) family.</text>
</comment>
<dbReference type="PANTHER" id="PTHR48107:SF16">
    <property type="entry name" value="NADPH-DEPENDENT ALDEHYDE REDUCTASE 1, CHLOROPLASTIC"/>
    <property type="match status" value="1"/>
</dbReference>
<dbReference type="InterPro" id="IPR002347">
    <property type="entry name" value="SDR_fam"/>
</dbReference>
<evidence type="ECO:0000256" key="2">
    <source>
        <dbReference type="ARBA" id="ARBA00023002"/>
    </source>
</evidence>
<evidence type="ECO:0000256" key="3">
    <source>
        <dbReference type="SAM" id="MobiDB-lite"/>
    </source>
</evidence>
<dbReference type="EMBL" id="JBHUMX010000036">
    <property type="protein sequence ID" value="MFD2629566.1"/>
    <property type="molecule type" value="Genomic_DNA"/>
</dbReference>
<dbReference type="PROSITE" id="PS00061">
    <property type="entry name" value="ADH_SHORT"/>
    <property type="match status" value="1"/>
</dbReference>
<gene>
    <name evidence="4" type="ORF">ACFSUN_12315</name>
</gene>
<dbReference type="NCBIfam" id="NF005214">
    <property type="entry name" value="PRK06701.1"/>
    <property type="match status" value="1"/>
</dbReference>
<dbReference type="InterPro" id="IPR020904">
    <property type="entry name" value="Sc_DH/Rdtase_CS"/>
</dbReference>
<dbReference type="RefSeq" id="WP_379562357.1">
    <property type="nucleotide sequence ID" value="NZ_CP085256.1"/>
</dbReference>
<evidence type="ECO:0000313" key="5">
    <source>
        <dbReference type="Proteomes" id="UP001597451"/>
    </source>
</evidence>
<organism evidence="4 5">
    <name type="scientific">Oceanobacillus kapialis</name>
    <dbReference type="NCBI Taxonomy" id="481353"/>
    <lineage>
        <taxon>Bacteria</taxon>
        <taxon>Bacillati</taxon>
        <taxon>Bacillota</taxon>
        <taxon>Bacilli</taxon>
        <taxon>Bacillales</taxon>
        <taxon>Bacillaceae</taxon>
        <taxon>Oceanobacillus</taxon>
    </lineage>
</organism>
<evidence type="ECO:0000256" key="1">
    <source>
        <dbReference type="ARBA" id="ARBA00006484"/>
    </source>
</evidence>